<proteinExistence type="inferred from homology"/>
<evidence type="ECO:0000256" key="6">
    <source>
        <dbReference type="ARBA" id="ARBA00022679"/>
    </source>
</evidence>
<comment type="cofactor">
    <cofactor evidence="1 12">
        <name>pyridoxal 5'-phosphate</name>
        <dbReference type="ChEBI" id="CHEBI:597326"/>
    </cofactor>
</comment>
<evidence type="ECO:0000256" key="9">
    <source>
        <dbReference type="ARBA" id="ARBA00032610"/>
    </source>
</evidence>
<dbReference type="SUPFAM" id="SSF53383">
    <property type="entry name" value="PLP-dependent transferases"/>
    <property type="match status" value="1"/>
</dbReference>
<evidence type="ECO:0000313" key="15">
    <source>
        <dbReference type="Proteomes" id="UP000068447"/>
    </source>
</evidence>
<comment type="similarity">
    <text evidence="3">Belongs to the class-II pyridoxal-phosphate-dependent aminotransferase family. BioF subfamily.</text>
</comment>
<dbReference type="Pfam" id="PF00155">
    <property type="entry name" value="Aminotran_1_2"/>
    <property type="match status" value="1"/>
</dbReference>
<comment type="catalytic activity">
    <reaction evidence="11">
        <text>6-carboxyhexanoyl-[ACP] + L-alanine + H(+) = (8S)-8-amino-7-oxononanoate + holo-[ACP] + CO2</text>
        <dbReference type="Rhea" id="RHEA:42288"/>
        <dbReference type="Rhea" id="RHEA-COMP:9685"/>
        <dbReference type="Rhea" id="RHEA-COMP:9955"/>
        <dbReference type="ChEBI" id="CHEBI:15378"/>
        <dbReference type="ChEBI" id="CHEBI:16526"/>
        <dbReference type="ChEBI" id="CHEBI:57972"/>
        <dbReference type="ChEBI" id="CHEBI:64479"/>
        <dbReference type="ChEBI" id="CHEBI:78846"/>
        <dbReference type="ChEBI" id="CHEBI:149468"/>
        <dbReference type="EC" id="2.3.1.47"/>
    </reaction>
</comment>
<dbReference type="STRING" id="1526571.AT746_09865"/>
<comment type="subunit">
    <text evidence="4">Homodimer.</text>
</comment>
<evidence type="ECO:0000256" key="7">
    <source>
        <dbReference type="ARBA" id="ARBA00022756"/>
    </source>
</evidence>
<keyword evidence="15" id="KW-1185">Reference proteome</keyword>
<dbReference type="EMBL" id="CP013650">
    <property type="protein sequence ID" value="ALS98539.1"/>
    <property type="molecule type" value="Genomic_DNA"/>
</dbReference>
<evidence type="ECO:0000256" key="1">
    <source>
        <dbReference type="ARBA" id="ARBA00001933"/>
    </source>
</evidence>
<dbReference type="InterPro" id="IPR015421">
    <property type="entry name" value="PyrdxlP-dep_Trfase_major"/>
</dbReference>
<keyword evidence="6" id="KW-0808">Transferase</keyword>
<evidence type="ECO:0000256" key="10">
    <source>
        <dbReference type="ARBA" id="ARBA00033381"/>
    </source>
</evidence>
<dbReference type="InterPro" id="IPR004839">
    <property type="entry name" value="Aminotransferase_I/II_large"/>
</dbReference>
<evidence type="ECO:0000256" key="11">
    <source>
        <dbReference type="ARBA" id="ARBA00047715"/>
    </source>
</evidence>
<evidence type="ECO:0000256" key="12">
    <source>
        <dbReference type="RuleBase" id="RU003693"/>
    </source>
</evidence>
<dbReference type="GO" id="GO:0008710">
    <property type="term" value="F:8-amino-7-oxononanoate synthase activity"/>
    <property type="evidence" value="ECO:0007669"/>
    <property type="project" value="UniProtKB-EC"/>
</dbReference>
<sequence>MSFEFIAADLADRATRHLYRQQHLIEQSEAGRVKIAGHWYHNFSSNDYLGLAQSQALTQSVCDAAAVFSPGSGASPLVTGYTASHRQLEDYLCERLNRERVLLFNSGFSANQAVIQTLMRHGGVILADKLSHASMLDGALATKARLKRFAHNDVSHLKRLLRTSKQDTLVMTEGVFSMDGDKALIKDIATLATNAGAMLMLDDAHGFGVLGQTGAGTAEAEPLSQQVLPVLMATFGKAVGTSGAFLALSTQLHEYLLNFGRHYIYSTSMSPLMAQITLASLRLIEKQQWRRDKLQQNIRLFCQQALADGLPLSPSDTAIQPVIIGASEKTLKLAEFIRQQGFWVGAMRAPTVPEAAARLRVTLSAIHKESDIIELVHVIAKGLSHVR</sequence>
<dbReference type="InterPro" id="IPR015424">
    <property type="entry name" value="PyrdxlP-dep_Trfase"/>
</dbReference>
<dbReference type="GO" id="GO:0030170">
    <property type="term" value="F:pyridoxal phosphate binding"/>
    <property type="evidence" value="ECO:0007669"/>
    <property type="project" value="InterPro"/>
</dbReference>
<name>A0A0U2QM88_9ALTE</name>
<gene>
    <name evidence="14" type="ORF">AT746_09865</name>
</gene>
<dbReference type="GO" id="GO:0009102">
    <property type="term" value="P:biotin biosynthetic process"/>
    <property type="evidence" value="ECO:0007669"/>
    <property type="project" value="UniProtKB-KW"/>
</dbReference>
<evidence type="ECO:0000256" key="8">
    <source>
        <dbReference type="ARBA" id="ARBA00022898"/>
    </source>
</evidence>
<evidence type="ECO:0000256" key="3">
    <source>
        <dbReference type="ARBA" id="ARBA00010008"/>
    </source>
</evidence>
<dbReference type="PANTHER" id="PTHR13693">
    <property type="entry name" value="CLASS II AMINOTRANSFERASE/8-AMINO-7-OXONONANOATE SYNTHASE"/>
    <property type="match status" value="1"/>
</dbReference>
<dbReference type="InterPro" id="IPR015422">
    <property type="entry name" value="PyrdxlP-dep_Trfase_small"/>
</dbReference>
<accession>A0A0U2QM88</accession>
<dbReference type="KEGG" id="lal:AT746_09865"/>
<dbReference type="InterPro" id="IPR001917">
    <property type="entry name" value="Aminotrans_II_pyridoxalP_BS"/>
</dbReference>
<dbReference type="AlphaFoldDB" id="A0A0U2QM88"/>
<dbReference type="RefSeq" id="WP_062479842.1">
    <property type="nucleotide sequence ID" value="NZ_CP013650.1"/>
</dbReference>
<feature type="domain" description="Aminotransferase class I/classII large" evidence="13">
    <location>
        <begin position="42"/>
        <end position="379"/>
    </location>
</feature>
<evidence type="ECO:0000259" key="13">
    <source>
        <dbReference type="Pfam" id="PF00155"/>
    </source>
</evidence>
<dbReference type="PANTHER" id="PTHR13693:SF100">
    <property type="entry name" value="8-AMINO-7-OXONONANOATE SYNTHASE"/>
    <property type="match status" value="1"/>
</dbReference>
<dbReference type="EC" id="2.3.1.47" evidence="5"/>
<comment type="pathway">
    <text evidence="2">Cofactor biosynthesis; biotin biosynthesis.</text>
</comment>
<keyword evidence="8 12" id="KW-0663">Pyridoxal phosphate</keyword>
<evidence type="ECO:0000256" key="4">
    <source>
        <dbReference type="ARBA" id="ARBA00011738"/>
    </source>
</evidence>
<evidence type="ECO:0000256" key="2">
    <source>
        <dbReference type="ARBA" id="ARBA00004746"/>
    </source>
</evidence>
<dbReference type="InterPro" id="IPR050087">
    <property type="entry name" value="AON_synthase_class-II"/>
</dbReference>
<keyword evidence="7" id="KW-0093">Biotin biosynthesis</keyword>
<dbReference type="OrthoDB" id="9807157at2"/>
<evidence type="ECO:0000256" key="5">
    <source>
        <dbReference type="ARBA" id="ARBA00013187"/>
    </source>
</evidence>
<dbReference type="PROSITE" id="PS00599">
    <property type="entry name" value="AA_TRANSFER_CLASS_2"/>
    <property type="match status" value="1"/>
</dbReference>
<dbReference type="Gene3D" id="3.40.640.10">
    <property type="entry name" value="Type I PLP-dependent aspartate aminotransferase-like (Major domain)"/>
    <property type="match status" value="1"/>
</dbReference>
<organism evidence="14 15">
    <name type="scientific">Lacimicrobium alkaliphilum</name>
    <dbReference type="NCBI Taxonomy" id="1526571"/>
    <lineage>
        <taxon>Bacteria</taxon>
        <taxon>Pseudomonadati</taxon>
        <taxon>Pseudomonadota</taxon>
        <taxon>Gammaproteobacteria</taxon>
        <taxon>Alteromonadales</taxon>
        <taxon>Alteromonadaceae</taxon>
        <taxon>Lacimicrobium</taxon>
    </lineage>
</organism>
<reference evidence="14 15" key="1">
    <citation type="submission" date="2015-12" db="EMBL/GenBank/DDBJ databases">
        <title>Complete genome of Lacimicrobium alkaliphilum KCTC 32984.</title>
        <authorList>
            <person name="Kim S.-G."/>
            <person name="Lee Y.-J."/>
        </authorList>
    </citation>
    <scope>NUCLEOTIDE SEQUENCE [LARGE SCALE GENOMIC DNA]</scope>
    <source>
        <strain evidence="14 15">YelD216</strain>
    </source>
</reference>
<dbReference type="Proteomes" id="UP000068447">
    <property type="component" value="Chromosome"/>
</dbReference>
<dbReference type="Gene3D" id="3.90.1150.10">
    <property type="entry name" value="Aspartate Aminotransferase, domain 1"/>
    <property type="match status" value="1"/>
</dbReference>
<protein>
    <recommendedName>
        <fullName evidence="5">8-amino-7-oxononanoate synthase</fullName>
        <ecNumber evidence="5">2.3.1.47</ecNumber>
    </recommendedName>
    <alternativeName>
        <fullName evidence="9">7-keto-8-amino-pelargonic acid synthase</fullName>
    </alternativeName>
    <alternativeName>
        <fullName evidence="10">8-amino-7-ketopelargonate synthase</fullName>
    </alternativeName>
</protein>
<evidence type="ECO:0000313" key="14">
    <source>
        <dbReference type="EMBL" id="ALS98539.1"/>
    </source>
</evidence>